<feature type="transmembrane region" description="Helical" evidence="2">
    <location>
        <begin position="883"/>
        <end position="900"/>
    </location>
</feature>
<feature type="transmembrane region" description="Helical" evidence="2">
    <location>
        <begin position="912"/>
        <end position="933"/>
    </location>
</feature>
<evidence type="ECO:0000256" key="1">
    <source>
        <dbReference type="SAM" id="MobiDB-lite"/>
    </source>
</evidence>
<feature type="region of interest" description="Disordered" evidence="1">
    <location>
        <begin position="1222"/>
        <end position="1256"/>
    </location>
</feature>
<dbReference type="SUPFAM" id="SSF51126">
    <property type="entry name" value="Pectin lyase-like"/>
    <property type="match status" value="1"/>
</dbReference>
<evidence type="ECO:0008006" key="5">
    <source>
        <dbReference type="Google" id="ProtNLM"/>
    </source>
</evidence>
<proteinExistence type="predicted"/>
<feature type="region of interest" description="Disordered" evidence="1">
    <location>
        <begin position="1184"/>
        <end position="1204"/>
    </location>
</feature>
<protein>
    <recommendedName>
        <fullName evidence="5">Right handed beta helix domain-containing protein</fullName>
    </recommendedName>
</protein>
<keyword evidence="2" id="KW-0812">Transmembrane</keyword>
<evidence type="ECO:0000313" key="3">
    <source>
        <dbReference type="EMBL" id="CAI7990802.1"/>
    </source>
</evidence>
<comment type="caution">
    <text evidence="3">The sequence shown here is derived from an EMBL/GenBank/DDBJ whole genome shotgun (WGS) entry which is preliminary data.</text>
</comment>
<feature type="compositionally biased region" description="Polar residues" evidence="1">
    <location>
        <begin position="125"/>
        <end position="134"/>
    </location>
</feature>
<sequence length="1256" mass="135150">SCSICFPGPVLAVRTHRSSLLPRCIGGCLQLQRADKRGPPQAPSRATAAVRNSTCNSLQAVLSAVAEASGFAGDDCIAVRLLPGTHTVTQSVTITQNLVLWGSSSAATAPPPSPSSSPNDATTTGQLPGTTPEMNNYDTKIVFNSSRDSFDAPFYVLSFVGGAWLSMATLELTGSPRGVEIVNEAVDVYNSRSVAIANCHFFHNGPVGVVKTNELRGHAAGLSLGYSITADEEENLTAIVESCVFYNNSALLADSSTSEALNDRVFPGRGGGLAVLVDSVTTVTVDVINCSFFNNFATEFGGGAFTELCTLSSSSNHLITFQTCVFDENGSETHAGGLGIEISGNGNGTESSGVVIRDCVFRGNTAECGGGSYLLFTTEEFEKGGSDVTFQRCLFDSNMATEVGAALGVVSYRFFGNKEATVPVQVADCTFLKHRVSRGGAVAAAFFPLAFSGLNIFEDNRGPSLVVAGGVLKVSGELRFLGNNLMGLGGGTLYMLSQGQLVVGAGSRILFHAISECDERDVLGAATVVESLHIPSVFLGLLHNKLCFLRHEDPTLSPLDWHLLNVSAFAGDDVILGVESRDELGEDTPVIMRLSVDTMGMEQFKFSPSTINYDRLEEKEIRTSFLQLSEGGGDSSDNITVETLLTDFKRDSFSLTSDLCPAGYTLSPHSTLTDFSDGLWGFVDRSKEGEEGDPLETYPCPSGHCRCQLRSEGSAAQCRFTVDDRNFDDQCVGGIEKEDVRSGSTSNRDTFGDIERVTDRRPSFSIVSSRYINLRLLTGVLCGSCREGKGVTVLRKKCATCHNGFTGLVVGLGERALGWSHPCDIKDYSRSFLRAVCDAVVMVIMLLLMVPVSGALLPVIFHIQILPYLTEHFPVTFEKVQPFMLYVSSAISLFFPYDFCVSENMRVTRHPAPAHGLAWIVLLLFTPLLHTALTSLHCPTIRAAQDTGKPGPTLKSAVWYLSGDQQCFAGDHIPLSVVSLLVLLLLLATIPTVVLLSRHQIKSSRMSSHLLVAPFSHMYRSRWVWWGGVELARRVLVVLFIVAFPGNNYPVYFVLAVLVTVQAYVQPYRRMFWNFLELVLSVNVMVLLLLRNTTSIEAALQTYPAGDRDTSGSSSNGGGGGGGGGGSSEECTDEVDGITPFVILLSVLYYLPLLLSAVVAVHWLGNLVRSSSIISQLKQALHSPTKRPPELSLSSLEGPRPLRAPTTTTVDLDQLPLEDSLFSSSLKEGGGGNGERVTRGSTKFHRWGSRTSKSKD</sequence>
<feature type="region of interest" description="Disordered" evidence="1">
    <location>
        <begin position="1106"/>
        <end position="1130"/>
    </location>
</feature>
<evidence type="ECO:0000256" key="2">
    <source>
        <dbReference type="SAM" id="Phobius"/>
    </source>
</evidence>
<feature type="compositionally biased region" description="Gly residues" evidence="1">
    <location>
        <begin position="1115"/>
        <end position="1127"/>
    </location>
</feature>
<accession>A0AA35QTT1</accession>
<organism evidence="3 4">
    <name type="scientific">Geodia barretti</name>
    <name type="common">Barrett's horny sponge</name>
    <dbReference type="NCBI Taxonomy" id="519541"/>
    <lineage>
        <taxon>Eukaryota</taxon>
        <taxon>Metazoa</taxon>
        <taxon>Porifera</taxon>
        <taxon>Demospongiae</taxon>
        <taxon>Heteroscleromorpha</taxon>
        <taxon>Tetractinellida</taxon>
        <taxon>Astrophorina</taxon>
        <taxon>Geodiidae</taxon>
        <taxon>Geodia</taxon>
    </lineage>
</organism>
<feature type="transmembrane region" description="Helical" evidence="2">
    <location>
        <begin position="973"/>
        <end position="996"/>
    </location>
</feature>
<name>A0AA35QTT1_GEOBA</name>
<feature type="region of interest" description="Disordered" evidence="1">
    <location>
        <begin position="105"/>
        <end position="134"/>
    </location>
</feature>
<dbReference type="EMBL" id="CASHTH010000083">
    <property type="protein sequence ID" value="CAI7990802.1"/>
    <property type="molecule type" value="Genomic_DNA"/>
</dbReference>
<keyword evidence="2" id="KW-1133">Transmembrane helix</keyword>
<dbReference type="AlphaFoldDB" id="A0AA35QTT1"/>
<keyword evidence="2" id="KW-0472">Membrane</keyword>
<dbReference type="PANTHER" id="PTHR11319:SF35">
    <property type="entry name" value="OUTER MEMBRANE PROTEIN PMPC-RELATED"/>
    <property type="match status" value="1"/>
</dbReference>
<feature type="transmembrane region" description="Helical" evidence="2">
    <location>
        <begin position="1072"/>
        <end position="1090"/>
    </location>
</feature>
<dbReference type="Proteomes" id="UP001174909">
    <property type="component" value="Unassembled WGS sequence"/>
</dbReference>
<dbReference type="InterPro" id="IPR011050">
    <property type="entry name" value="Pectin_lyase_fold/virulence"/>
</dbReference>
<feature type="transmembrane region" description="Helical" evidence="2">
    <location>
        <begin position="1147"/>
        <end position="1168"/>
    </location>
</feature>
<gene>
    <name evidence="3" type="ORF">GBAR_LOCUS550</name>
</gene>
<dbReference type="InterPro" id="IPR012334">
    <property type="entry name" value="Pectin_lyas_fold"/>
</dbReference>
<evidence type="ECO:0000313" key="4">
    <source>
        <dbReference type="Proteomes" id="UP001174909"/>
    </source>
</evidence>
<keyword evidence="4" id="KW-1185">Reference proteome</keyword>
<feature type="non-terminal residue" evidence="3">
    <location>
        <position position="1"/>
    </location>
</feature>
<feature type="transmembrane region" description="Helical" evidence="2">
    <location>
        <begin position="839"/>
        <end position="863"/>
    </location>
</feature>
<dbReference type="PANTHER" id="PTHR11319">
    <property type="entry name" value="G PROTEIN-COUPLED RECEPTOR-RELATED"/>
    <property type="match status" value="1"/>
</dbReference>
<dbReference type="Gene3D" id="2.160.20.10">
    <property type="entry name" value="Single-stranded right-handed beta-helix, Pectin lyase-like"/>
    <property type="match status" value="1"/>
</dbReference>
<reference evidence="3" key="1">
    <citation type="submission" date="2023-03" db="EMBL/GenBank/DDBJ databases">
        <authorList>
            <person name="Steffen K."/>
            <person name="Cardenas P."/>
        </authorList>
    </citation>
    <scope>NUCLEOTIDE SEQUENCE</scope>
</reference>